<keyword evidence="7 14" id="KW-0479">Metal-binding</keyword>
<reference evidence="16" key="1">
    <citation type="submission" date="2023-03" db="EMBL/GenBank/DDBJ databases">
        <title>Sublethal effects of Halofenozide on larval development and detoxification in the brassica leaf beetle Phaedon brassicae (Coleoptera: Chrysomelidae).</title>
        <authorList>
            <person name="Zhang W."/>
        </authorList>
    </citation>
    <scope>NUCLEOTIDE SEQUENCE</scope>
    <source>
        <strain evidence="16">JXAU</strain>
    </source>
</reference>
<protein>
    <submittedName>
        <fullName evidence="16">Cytochrome P450</fullName>
    </submittedName>
</protein>
<comment type="cofactor">
    <cofactor evidence="1 14">
        <name>heme</name>
        <dbReference type="ChEBI" id="CHEBI:30413"/>
    </cofactor>
</comment>
<dbReference type="InterPro" id="IPR017972">
    <property type="entry name" value="Cyt_P450_CS"/>
</dbReference>
<feature type="binding site" description="axial binding residue" evidence="14">
    <location>
        <position position="443"/>
    </location>
    <ligand>
        <name>heme</name>
        <dbReference type="ChEBI" id="CHEBI:30413"/>
    </ligand>
    <ligandPart>
        <name>Fe</name>
        <dbReference type="ChEBI" id="CHEBI:18248"/>
    </ligandPart>
</feature>
<dbReference type="InterPro" id="IPR036396">
    <property type="entry name" value="Cyt_P450_sf"/>
</dbReference>
<keyword evidence="9" id="KW-0492">Microsome</keyword>
<dbReference type="InterPro" id="IPR001128">
    <property type="entry name" value="Cyt_P450"/>
</dbReference>
<dbReference type="Pfam" id="PF00067">
    <property type="entry name" value="p450"/>
    <property type="match status" value="1"/>
</dbReference>
<evidence type="ECO:0000256" key="8">
    <source>
        <dbReference type="ARBA" id="ARBA00022824"/>
    </source>
</evidence>
<dbReference type="PANTHER" id="PTHR24292:SF84">
    <property type="entry name" value="CYTOCHROME P450 28A5-RELATED"/>
    <property type="match status" value="1"/>
</dbReference>
<comment type="function">
    <text evidence="2">May be involved in the metabolism of insect hormones and in the breakdown of synthetic insecticides.</text>
</comment>
<dbReference type="PANTHER" id="PTHR24292">
    <property type="entry name" value="CYTOCHROME P450"/>
    <property type="match status" value="1"/>
</dbReference>
<dbReference type="PRINTS" id="PR00463">
    <property type="entry name" value="EP450I"/>
</dbReference>
<keyword evidence="13" id="KW-0472">Membrane</keyword>
<evidence type="ECO:0000256" key="2">
    <source>
        <dbReference type="ARBA" id="ARBA00003690"/>
    </source>
</evidence>
<organism evidence="16">
    <name type="scientific">Phaedon brassicae</name>
    <name type="common">daikon leaf beetle</name>
    <dbReference type="NCBI Taxonomy" id="154011"/>
    <lineage>
        <taxon>Eukaryota</taxon>
        <taxon>Metazoa</taxon>
        <taxon>Ecdysozoa</taxon>
        <taxon>Arthropoda</taxon>
        <taxon>Hexapoda</taxon>
        <taxon>Insecta</taxon>
        <taxon>Pterygota</taxon>
        <taxon>Neoptera</taxon>
        <taxon>Endopterygota</taxon>
        <taxon>Coleoptera</taxon>
        <taxon>Polyphaga</taxon>
        <taxon>Cucujiformia</taxon>
        <taxon>Chrysomeloidea</taxon>
        <taxon>Chrysomelidae</taxon>
        <taxon>Chrysomelinae</taxon>
        <taxon>Chrysomelini</taxon>
        <taxon>Phaedon</taxon>
    </lineage>
</organism>
<dbReference type="GO" id="GO:0004497">
    <property type="term" value="F:monooxygenase activity"/>
    <property type="evidence" value="ECO:0007669"/>
    <property type="project" value="UniProtKB-KW"/>
</dbReference>
<evidence type="ECO:0000313" key="16">
    <source>
        <dbReference type="EMBL" id="WET52719.1"/>
    </source>
</evidence>
<evidence type="ECO:0000256" key="6">
    <source>
        <dbReference type="ARBA" id="ARBA00022617"/>
    </source>
</evidence>
<dbReference type="InterPro" id="IPR002401">
    <property type="entry name" value="Cyt_P450_E_grp-I"/>
</dbReference>
<accession>A0A9Y1LSF4</accession>
<dbReference type="PRINTS" id="PR00385">
    <property type="entry name" value="P450"/>
</dbReference>
<evidence type="ECO:0000256" key="11">
    <source>
        <dbReference type="ARBA" id="ARBA00023004"/>
    </source>
</evidence>
<evidence type="ECO:0000256" key="14">
    <source>
        <dbReference type="PIRSR" id="PIRSR602401-1"/>
    </source>
</evidence>
<dbReference type="GO" id="GO:0005789">
    <property type="term" value="C:endoplasmic reticulum membrane"/>
    <property type="evidence" value="ECO:0007669"/>
    <property type="project" value="UniProtKB-SubCell"/>
</dbReference>
<evidence type="ECO:0000256" key="7">
    <source>
        <dbReference type="ARBA" id="ARBA00022723"/>
    </source>
</evidence>
<evidence type="ECO:0000256" key="4">
    <source>
        <dbReference type="ARBA" id="ARBA00004406"/>
    </source>
</evidence>
<evidence type="ECO:0000256" key="1">
    <source>
        <dbReference type="ARBA" id="ARBA00001971"/>
    </source>
</evidence>
<keyword evidence="12 15" id="KW-0503">Monooxygenase</keyword>
<evidence type="ECO:0000256" key="5">
    <source>
        <dbReference type="ARBA" id="ARBA00010617"/>
    </source>
</evidence>
<dbReference type="GO" id="GO:0020037">
    <property type="term" value="F:heme binding"/>
    <property type="evidence" value="ECO:0007669"/>
    <property type="project" value="InterPro"/>
</dbReference>
<keyword evidence="6 14" id="KW-0349">Heme</keyword>
<dbReference type="EMBL" id="OQ675238">
    <property type="protein sequence ID" value="WET52719.1"/>
    <property type="molecule type" value="mRNA"/>
</dbReference>
<comment type="similarity">
    <text evidence="5 15">Belongs to the cytochrome P450 family.</text>
</comment>
<evidence type="ECO:0000256" key="3">
    <source>
        <dbReference type="ARBA" id="ARBA00004174"/>
    </source>
</evidence>
<keyword evidence="10 15" id="KW-0560">Oxidoreductase</keyword>
<name>A0A9Y1LSF4_9CUCU</name>
<evidence type="ECO:0000256" key="10">
    <source>
        <dbReference type="ARBA" id="ARBA00023002"/>
    </source>
</evidence>
<evidence type="ECO:0000256" key="9">
    <source>
        <dbReference type="ARBA" id="ARBA00022848"/>
    </source>
</evidence>
<keyword evidence="8" id="KW-0256">Endoplasmic reticulum</keyword>
<dbReference type="Gene3D" id="1.10.630.10">
    <property type="entry name" value="Cytochrome P450"/>
    <property type="match status" value="1"/>
</dbReference>
<dbReference type="FunFam" id="1.10.630.10:FF:000182">
    <property type="entry name" value="Cytochrome P450 3A4"/>
    <property type="match status" value="1"/>
</dbReference>
<comment type="subcellular location">
    <subcellularLocation>
        <location evidence="4">Endoplasmic reticulum membrane</location>
        <topology evidence="4">Peripheral membrane protein</topology>
    </subcellularLocation>
    <subcellularLocation>
        <location evidence="3">Microsome membrane</location>
        <topology evidence="3">Peripheral membrane protein</topology>
    </subcellularLocation>
</comment>
<dbReference type="SUPFAM" id="SSF48264">
    <property type="entry name" value="Cytochrome P450"/>
    <property type="match status" value="1"/>
</dbReference>
<keyword evidence="11 14" id="KW-0408">Iron</keyword>
<dbReference type="GO" id="GO:0016705">
    <property type="term" value="F:oxidoreductase activity, acting on paired donors, with incorporation or reduction of molecular oxygen"/>
    <property type="evidence" value="ECO:0007669"/>
    <property type="project" value="InterPro"/>
</dbReference>
<sequence length="505" mass="58110">MILLILGMIALAIILSYYLLHLKMDYWRKSGVPGPTGYPIVGNFGDMIIGKRGVNQIYSEIYRRYEGYPFVGVFKFMIPVLVVRDPDLIKCIMLKEFGSFQKNDMFADKNVDPIFSRNPFVLEGSEWKARRAEMISCLSPAKIKDMFVTLEKNSRNMVHYIDKQLKNSNSFDVTDILRKLLIENIAACGLGVEGKCFGKEISEVKKMADYLITAEGVDSFLIAFWVHFPQFSKLCNFRIFTQEIEDKLLSIIRSTLKYRKDNNMVVNDFLQAAAQPYTEQTLYSDYDIAAHIASLFTDGYLSSANSMAFILSELAVNKDIQDKLRAEITECYERNGGKFDYEDTMKLEYLEACIHEGIRKHPIVPVILKICTEKFTYTPTNPEYKNLSVTIEPGTSICIPTYAIHHDPKFFEDPEKFMPERFMIKNGINKYTYLGFGVGHRMCIGSRFAMTQMKIGLAHFIKNFEVTASPKTGYPLKYDPWYFILSVREGIWVEIRDVQDRNCNG</sequence>
<evidence type="ECO:0000256" key="15">
    <source>
        <dbReference type="RuleBase" id="RU000461"/>
    </source>
</evidence>
<evidence type="ECO:0000256" key="12">
    <source>
        <dbReference type="ARBA" id="ARBA00023033"/>
    </source>
</evidence>
<proteinExistence type="evidence at transcript level"/>
<evidence type="ECO:0000256" key="13">
    <source>
        <dbReference type="ARBA" id="ARBA00023136"/>
    </source>
</evidence>
<dbReference type="CDD" id="cd11056">
    <property type="entry name" value="CYP6-like"/>
    <property type="match status" value="1"/>
</dbReference>
<dbReference type="AlphaFoldDB" id="A0A9Y1LSF4"/>
<dbReference type="InterPro" id="IPR050476">
    <property type="entry name" value="Insect_CytP450_Detox"/>
</dbReference>
<dbReference type="PROSITE" id="PS00086">
    <property type="entry name" value="CYTOCHROME_P450"/>
    <property type="match status" value="1"/>
</dbReference>
<dbReference type="GO" id="GO:0005506">
    <property type="term" value="F:iron ion binding"/>
    <property type="evidence" value="ECO:0007669"/>
    <property type="project" value="InterPro"/>
</dbReference>